<accession>A0ABV2IA28</accession>
<gene>
    <name evidence="2" type="ORF">ABID12_001711</name>
</gene>
<evidence type="ECO:0000256" key="1">
    <source>
        <dbReference type="SAM" id="Phobius"/>
    </source>
</evidence>
<feature type="transmembrane region" description="Helical" evidence="1">
    <location>
        <begin position="164"/>
        <end position="183"/>
    </location>
</feature>
<dbReference type="Gene3D" id="1.20.1530.20">
    <property type="match status" value="1"/>
</dbReference>
<dbReference type="PIRSF" id="PIRSF026166">
    <property type="entry name" value="UCP026166"/>
    <property type="match status" value="1"/>
</dbReference>
<feature type="transmembrane region" description="Helical" evidence="1">
    <location>
        <begin position="129"/>
        <end position="152"/>
    </location>
</feature>
<keyword evidence="1" id="KW-1133">Transmembrane helix</keyword>
<reference evidence="2 3" key="1">
    <citation type="submission" date="2024-06" db="EMBL/GenBank/DDBJ databases">
        <title>Genomic Encyclopedia of Type Strains, Phase IV (KMG-IV): sequencing the most valuable type-strain genomes for metagenomic binning, comparative biology and taxonomic classification.</title>
        <authorList>
            <person name="Goeker M."/>
        </authorList>
    </citation>
    <scope>NUCLEOTIDE SEQUENCE [LARGE SCALE GENOMIC DNA]</scope>
    <source>
        <strain evidence="2 3">DSM 28102</strain>
    </source>
</reference>
<feature type="transmembrane region" description="Helical" evidence="1">
    <location>
        <begin position="204"/>
        <end position="222"/>
    </location>
</feature>
<organism evidence="2 3">
    <name type="scientific">Martelella mangrovi</name>
    <dbReference type="NCBI Taxonomy" id="1397477"/>
    <lineage>
        <taxon>Bacteria</taxon>
        <taxon>Pseudomonadati</taxon>
        <taxon>Pseudomonadota</taxon>
        <taxon>Alphaproteobacteria</taxon>
        <taxon>Hyphomicrobiales</taxon>
        <taxon>Aurantimonadaceae</taxon>
        <taxon>Martelella</taxon>
    </lineage>
</organism>
<proteinExistence type="predicted"/>
<name>A0ABV2IA28_9HYPH</name>
<dbReference type="RefSeq" id="WP_354433852.1">
    <property type="nucleotide sequence ID" value="NZ_JBEPLY010000004.1"/>
</dbReference>
<feature type="transmembrane region" description="Helical" evidence="1">
    <location>
        <begin position="277"/>
        <end position="300"/>
    </location>
</feature>
<sequence length="325" mass="34253">MRRFLPDQFTLLLVATVALASLLPVTGVAAGWFSVATKCAIALLFFLQGARLSRQVVIGGLLHWRLHLTILATTFGVFPLLGYGIAHLLPFELPGGMMAGILFIAVLPSTVQSSIAFTSMAGGNVPAAICAATASNIVGMFATPLLIGILLSASGGGGGFSFDVLYQILLQLLLPFIVGQLLMPWIGDWVRSHKKILSPVDRGSILMVVYLAFSTAVAEGLWHQLSLADLGELVIINAAMLAVVLTLTMFGSRALGFSRADEIAIVFCGSKKSLASGVPMAGAIFAGQSVGAVVLPLMLFHQMQLMICAVIAQHYARTALETVEA</sequence>
<dbReference type="PANTHER" id="PTHR18640:SF5">
    <property type="entry name" value="SODIUM_BILE ACID COTRANSPORTER 7"/>
    <property type="match status" value="1"/>
</dbReference>
<feature type="transmembrane region" description="Helical" evidence="1">
    <location>
        <begin position="234"/>
        <end position="256"/>
    </location>
</feature>
<dbReference type="PANTHER" id="PTHR18640">
    <property type="entry name" value="SOLUTE CARRIER FAMILY 10 MEMBER 7"/>
    <property type="match status" value="1"/>
</dbReference>
<evidence type="ECO:0000313" key="2">
    <source>
        <dbReference type="EMBL" id="MET3599772.1"/>
    </source>
</evidence>
<dbReference type="InterPro" id="IPR016833">
    <property type="entry name" value="Put_Na-Bile_cotransptr"/>
</dbReference>
<comment type="caution">
    <text evidence="2">The sequence shown here is derived from an EMBL/GenBank/DDBJ whole genome shotgun (WGS) entry which is preliminary data.</text>
</comment>
<keyword evidence="1" id="KW-0472">Membrane</keyword>
<dbReference type="InterPro" id="IPR038770">
    <property type="entry name" value="Na+/solute_symporter_sf"/>
</dbReference>
<keyword evidence="3" id="KW-1185">Reference proteome</keyword>
<dbReference type="Proteomes" id="UP001549164">
    <property type="component" value="Unassembled WGS sequence"/>
</dbReference>
<feature type="transmembrane region" description="Helical" evidence="1">
    <location>
        <begin position="95"/>
        <end position="117"/>
    </location>
</feature>
<dbReference type="EMBL" id="JBEPLY010000004">
    <property type="protein sequence ID" value="MET3599772.1"/>
    <property type="molecule type" value="Genomic_DNA"/>
</dbReference>
<evidence type="ECO:0000313" key="3">
    <source>
        <dbReference type="Proteomes" id="UP001549164"/>
    </source>
</evidence>
<keyword evidence="1" id="KW-0812">Transmembrane</keyword>
<protein>
    <submittedName>
        <fullName evidence="2">Sodium/bile acid cotransporter 7</fullName>
    </submittedName>
</protein>
<feature type="transmembrane region" description="Helical" evidence="1">
    <location>
        <begin position="68"/>
        <end position="89"/>
    </location>
</feature>
<dbReference type="Pfam" id="PF13593">
    <property type="entry name" value="SBF_like"/>
    <property type="match status" value="1"/>
</dbReference>